<dbReference type="OrthoDB" id="7676733at2"/>
<dbReference type="STRING" id="395963.Bind_2685"/>
<sequence length="569" mass="60198">MNSADGVRRSFTFIRSETDVKASYANSDAQKNPAQQGHEFASVLSGVSDSTSTENAGKSPSPSGVRSLQRNMMTSYSSQNDDALTPKAGNTQSVGAAAVPEQGPSLIQEKLSSSLDQLPFTSDVSSDVIKAQVQASVQTEAENQSLADYSSHDRTHDLTHRQLNTFGTIMKDSNEITDGGHPKIPTNSTKDKKDLTLAPRLAGKIDKKSLADRDTKDVSKAFVADTTSPIIDKSLLPEGVLTSGILINEADSKTLKRRSPLEQKTQSSDQLMGMPSFIGPAPVLSGGQPLTSVTEANGLSREATMTTAGHEIQTGIDEIGTNVSSHAGHELSSLGSNSVASIVGTLSKETHFSPSPEPSAVHQIIDKVVDSLAPTHSPDISQGLLVTGAASDNTDNNISSPQNSKNISSGNVDVIQSQKATQKLTVLNFNLVPEGLGSVNIKLRLSGSNLHLEMNLSSSETVRMIDRDKDALTERLAATGYTLDTVNIKLHESFPNGSSTGSMTDNGAYHSNHGAAFGGEQAFGSNASPFAKGGQPSEHRESRKAGDKQKNMEGNETTLAPRRTDGLYL</sequence>
<dbReference type="KEGG" id="bid:Bind_2685"/>
<dbReference type="EMBL" id="CP001016">
    <property type="protein sequence ID" value="ACB96257.1"/>
    <property type="molecule type" value="Genomic_DNA"/>
</dbReference>
<dbReference type="Proteomes" id="UP000001695">
    <property type="component" value="Chromosome"/>
</dbReference>
<feature type="compositionally biased region" description="Polar residues" evidence="1">
    <location>
        <begin position="45"/>
        <end position="94"/>
    </location>
</feature>
<accession>B2IJE4</accession>
<dbReference type="eggNOG" id="COG3144">
    <property type="taxonomic scope" value="Bacteria"/>
</dbReference>
<dbReference type="Gene3D" id="3.30.750.140">
    <property type="match status" value="1"/>
</dbReference>
<dbReference type="HOGENOM" id="CLU_478725_0_0_5"/>
<dbReference type="InterPro" id="IPR021136">
    <property type="entry name" value="Flagellar_hook_control-like_C"/>
</dbReference>
<feature type="compositionally biased region" description="Basic and acidic residues" evidence="1">
    <location>
        <begin position="537"/>
        <end position="553"/>
    </location>
</feature>
<feature type="region of interest" description="Disordered" evidence="1">
    <location>
        <begin position="513"/>
        <end position="569"/>
    </location>
</feature>
<keyword evidence="4" id="KW-1185">Reference proteome</keyword>
<organism evidence="3 4">
    <name type="scientific">Beijerinckia indica subsp. indica (strain ATCC 9039 / DSM 1715 / NCIMB 8712)</name>
    <dbReference type="NCBI Taxonomy" id="395963"/>
    <lineage>
        <taxon>Bacteria</taxon>
        <taxon>Pseudomonadati</taxon>
        <taxon>Pseudomonadota</taxon>
        <taxon>Alphaproteobacteria</taxon>
        <taxon>Hyphomicrobiales</taxon>
        <taxon>Beijerinckiaceae</taxon>
        <taxon>Beijerinckia</taxon>
    </lineage>
</organism>
<evidence type="ECO:0000313" key="4">
    <source>
        <dbReference type="Proteomes" id="UP000001695"/>
    </source>
</evidence>
<feature type="compositionally biased region" description="Polar residues" evidence="1">
    <location>
        <begin position="24"/>
        <end position="35"/>
    </location>
</feature>
<dbReference type="AlphaFoldDB" id="B2IJE4"/>
<gene>
    <name evidence="3" type="ordered locus">Bind_2685</name>
</gene>
<proteinExistence type="predicted"/>
<feature type="region of interest" description="Disordered" evidence="1">
    <location>
        <begin position="23"/>
        <end position="99"/>
    </location>
</feature>
<reference evidence="3 4" key="2">
    <citation type="journal article" date="2010" name="J. Bacteriol.">
        <title>Complete genome sequence of Beijerinckia indica subsp. indica.</title>
        <authorList>
            <person name="Tamas I."/>
            <person name="Dedysh S.N."/>
            <person name="Liesack W."/>
            <person name="Stott M.B."/>
            <person name="Alam M."/>
            <person name="Murrell J.C."/>
            <person name="Dunfield P.F."/>
        </authorList>
    </citation>
    <scope>NUCLEOTIDE SEQUENCE [LARGE SCALE GENOMIC DNA]</scope>
    <source>
        <strain evidence="4">ATCC 9039 / DSM 1715 / NCIMB 8712</strain>
    </source>
</reference>
<protein>
    <recommendedName>
        <fullName evidence="2">Flagellar hook-length control protein-like C-terminal domain-containing protein</fullName>
    </recommendedName>
</protein>
<feature type="region of interest" description="Disordered" evidence="1">
    <location>
        <begin position="173"/>
        <end position="195"/>
    </location>
</feature>
<evidence type="ECO:0000256" key="1">
    <source>
        <dbReference type="SAM" id="MobiDB-lite"/>
    </source>
</evidence>
<dbReference type="Pfam" id="PF02120">
    <property type="entry name" value="Flg_hook"/>
    <property type="match status" value="1"/>
</dbReference>
<feature type="domain" description="Flagellar hook-length control protein-like C-terminal" evidence="2">
    <location>
        <begin position="417"/>
        <end position="493"/>
    </location>
</feature>
<dbReference type="InterPro" id="IPR038610">
    <property type="entry name" value="FliK-like_C_sf"/>
</dbReference>
<name>B2IJE4_BEII9</name>
<dbReference type="RefSeq" id="WP_012385608.1">
    <property type="nucleotide sequence ID" value="NC_010581.1"/>
</dbReference>
<evidence type="ECO:0000313" key="3">
    <source>
        <dbReference type="EMBL" id="ACB96257.1"/>
    </source>
</evidence>
<evidence type="ECO:0000259" key="2">
    <source>
        <dbReference type="Pfam" id="PF02120"/>
    </source>
</evidence>
<reference evidence="4" key="1">
    <citation type="submission" date="2008-03" db="EMBL/GenBank/DDBJ databases">
        <title>Complete sequence of chromosome of Beijerinckia indica subsp. indica ATCC 9039.</title>
        <authorList>
            <consortium name="US DOE Joint Genome Institute"/>
            <person name="Copeland A."/>
            <person name="Lucas S."/>
            <person name="Lapidus A."/>
            <person name="Glavina del Rio T."/>
            <person name="Dalin E."/>
            <person name="Tice H."/>
            <person name="Bruce D."/>
            <person name="Goodwin L."/>
            <person name="Pitluck S."/>
            <person name="LaButti K."/>
            <person name="Schmutz J."/>
            <person name="Larimer F."/>
            <person name="Land M."/>
            <person name="Hauser L."/>
            <person name="Kyrpides N."/>
            <person name="Mikhailova N."/>
            <person name="Dunfield P.F."/>
            <person name="Dedysh S.N."/>
            <person name="Liesack W."/>
            <person name="Saw J.H."/>
            <person name="Alam M."/>
            <person name="Chen Y."/>
            <person name="Murrell J.C."/>
            <person name="Richardson P."/>
        </authorList>
    </citation>
    <scope>NUCLEOTIDE SEQUENCE [LARGE SCALE GENOMIC DNA]</scope>
    <source>
        <strain evidence="4">ATCC 9039 / DSM 1715 / NCIMB 8712</strain>
    </source>
</reference>